<evidence type="ECO:0000256" key="2">
    <source>
        <dbReference type="ARBA" id="ARBA00022837"/>
    </source>
</evidence>
<dbReference type="OrthoDB" id="7156875at2"/>
<organism evidence="6 7">
    <name type="scientific">Caenimonas sedimenti</name>
    <dbReference type="NCBI Taxonomy" id="2596921"/>
    <lineage>
        <taxon>Bacteria</taxon>
        <taxon>Pseudomonadati</taxon>
        <taxon>Pseudomonadota</taxon>
        <taxon>Betaproteobacteria</taxon>
        <taxon>Burkholderiales</taxon>
        <taxon>Comamonadaceae</taxon>
        <taxon>Caenimonas</taxon>
    </lineage>
</organism>
<feature type="chain" id="PRO_5022146845" description="PilY1 beta-propeller domain-containing protein" evidence="4">
    <location>
        <begin position="25"/>
        <end position="1375"/>
    </location>
</feature>
<proteinExistence type="predicted"/>
<sequence>MWQHKLKLSLAVAAMTGATFGLHAQMAQDPLLSRSGTVEPNILFILDDSGSMASTMMYQYGSGTTVGYQGVRGPNNDAECNDPTDAGCVWTQPQTTLWGQSPDVNLMYYDPRVRYALQVNADGSPKAAGALNASNTSFKVYFHTARLTAGTTGIFGVFDRSANTFPGSSTCTATVQAGTAGGGTGATFTAARIAGDTSRVRITVVNPGSNYPSSVRVQATCGTTTNTGYTTTAGRVNGRWDKTFTALERTDYFEPGFRPDPAALAAGANLALLYPNTASATSVSNPLTPAVQGTFPKFAARTDCVLSTQHCTWTEERQNYANWQLYHSNRIKLARTGIGLAFQPLTDSFRLGWAKLNTLDAGDLDAGVRKYTSGTGSVKEQFFTWLYGVNSGSNNGTQNRLAVNRAGMYFQRKDNDGPWGNTPAGTTTNARSVAQTGTTNSTTGAANSHASCRRAYTFLMTDGYYNADSSLSIGDWDSTALNPVPGSSPARTYTPAPPYADTKSGAARANTFADVAMKYWLSDLRNDLPNTVRATTTDPDANWQHMNFFAIGLGVEGTIPVTDANLQKLSTASDPLVWPNAPAMNSVTSIDDMWHATVNGRGKLLNAKTTEELERAVTQIMTEIGGQEGTQAGVAISSISISQGTRKYEPEYNTGKWTGNITAHSLNNLGATVGLPAWQVETYDAGTKTWSSKIPAHGSRNIAVGNNVTTVGAARAVEFKYTPMGSTLRDQIGLAADVTPQLIDYLRGDATYEDRPTTPTANALYRARDTKLGDIINSTPVLVKDAVDLNYEKLPATVTGYDSYRTHVTLKKARPEGVLFVGANDGMLHAFRDGTYNAAGTQLTPGGAEVFAFVPYAVLPKLMNLSSKTYVHQYYVDGPIAETDAYLPSRGGWRNLVLGSTGAGAGAASVPGVAPGVGTSPRTSVFAIDVTTINSSVTSLGTSSVAWEVSSTQGTAFENLGYMLHDVVAGVTVSGDWVAIFGNGYESKSCRASLFIVNLATGAKMAELTPPNQAGGSQASCAAGQRNGLGGVRIVRNAQRQIIGVYAGDLLGNMWKFNLSTATSAGWAVDLGGAPLFKAGATQPITAPPSVYALPMLGSTEPSTGYMVTFGTGKFYEVSDITNTDAQYIYGVWDKLPFNAPTIPAGSVLTDSSLLVTQTITSTTSGGKTFFTLSTNPVAYSGASAKRGWRIHLNTAGQRVVYPMENLLGRFLVADAISPANVSLDPCANATGGTGYTYLIDALDGAGPAAPVLDTNQDGTVDASDSLASGVQTSADGRNITRVLSNASGSGGSVSNEGATGGKTYGDEGVVHGGDSSIVGGGGGQNAGVDVSIQSTTDDEKLDVRCRAIRGAVCDPPTVTPSNPVRRQWRQLFLR</sequence>
<comment type="caution">
    <text evidence="6">The sequence shown here is derived from an EMBL/GenBank/DDBJ whole genome shotgun (WGS) entry which is preliminary data.</text>
</comment>
<keyword evidence="4" id="KW-0732">Signal</keyword>
<accession>A0A562ZKG8</accession>
<gene>
    <name evidence="6" type="ORF">FN976_20285</name>
</gene>
<dbReference type="EMBL" id="VOBQ01000016">
    <property type="protein sequence ID" value="TWO69079.1"/>
    <property type="molecule type" value="Genomic_DNA"/>
</dbReference>
<dbReference type="GO" id="GO:0046872">
    <property type="term" value="F:metal ion binding"/>
    <property type="evidence" value="ECO:0007669"/>
    <property type="project" value="UniProtKB-KW"/>
</dbReference>
<feature type="signal peptide" evidence="4">
    <location>
        <begin position="1"/>
        <end position="24"/>
    </location>
</feature>
<keyword evidence="1" id="KW-0479">Metal-binding</keyword>
<keyword evidence="7" id="KW-1185">Reference proteome</keyword>
<evidence type="ECO:0000256" key="4">
    <source>
        <dbReference type="SAM" id="SignalP"/>
    </source>
</evidence>
<dbReference type="InterPro" id="IPR008707">
    <property type="entry name" value="B-propeller_PilY1"/>
</dbReference>
<keyword evidence="2" id="KW-0106">Calcium</keyword>
<name>A0A562ZKG8_9BURK</name>
<protein>
    <recommendedName>
        <fullName evidence="5">PilY1 beta-propeller domain-containing protein</fullName>
    </recommendedName>
</protein>
<reference evidence="6 7" key="1">
    <citation type="submission" date="2019-07" db="EMBL/GenBank/DDBJ databases">
        <title>Caenimonas sedimenti sp. nov., isolated from activated sludge.</title>
        <authorList>
            <person name="Xu J."/>
        </authorList>
    </citation>
    <scope>NUCLEOTIDE SEQUENCE [LARGE SCALE GENOMIC DNA]</scope>
    <source>
        <strain evidence="6 7">HX-9-20</strain>
    </source>
</reference>
<feature type="domain" description="PilY1 beta-propeller" evidence="5">
    <location>
        <begin position="772"/>
        <end position="1135"/>
    </location>
</feature>
<dbReference type="Proteomes" id="UP000318199">
    <property type="component" value="Unassembled WGS sequence"/>
</dbReference>
<evidence type="ECO:0000256" key="1">
    <source>
        <dbReference type="ARBA" id="ARBA00022723"/>
    </source>
</evidence>
<evidence type="ECO:0000313" key="6">
    <source>
        <dbReference type="EMBL" id="TWO69079.1"/>
    </source>
</evidence>
<evidence type="ECO:0000313" key="7">
    <source>
        <dbReference type="Proteomes" id="UP000318199"/>
    </source>
</evidence>
<evidence type="ECO:0000256" key="3">
    <source>
        <dbReference type="SAM" id="MobiDB-lite"/>
    </source>
</evidence>
<dbReference type="Pfam" id="PF05567">
    <property type="entry name" value="T4P_PilY1"/>
    <property type="match status" value="1"/>
</dbReference>
<feature type="compositionally biased region" description="Low complexity" evidence="3">
    <location>
        <begin position="1286"/>
        <end position="1298"/>
    </location>
</feature>
<dbReference type="RefSeq" id="WP_145894889.1">
    <property type="nucleotide sequence ID" value="NZ_VOBQ01000016.1"/>
</dbReference>
<evidence type="ECO:0000259" key="5">
    <source>
        <dbReference type="Pfam" id="PF05567"/>
    </source>
</evidence>
<feature type="region of interest" description="Disordered" evidence="3">
    <location>
        <begin position="1286"/>
        <end position="1307"/>
    </location>
</feature>